<evidence type="ECO:0000259" key="1">
    <source>
        <dbReference type="Pfam" id="PF18426"/>
    </source>
</evidence>
<organism evidence="2 3">
    <name type="scientific">Chondromyces crocatus</name>
    <dbReference type="NCBI Taxonomy" id="52"/>
    <lineage>
        <taxon>Bacteria</taxon>
        <taxon>Pseudomonadati</taxon>
        <taxon>Myxococcota</taxon>
        <taxon>Polyangia</taxon>
        <taxon>Polyangiales</taxon>
        <taxon>Polyangiaceae</taxon>
        <taxon>Chondromyces</taxon>
    </lineage>
</organism>
<dbReference type="AlphaFoldDB" id="A0A0K1EPP2"/>
<reference evidence="2 3" key="1">
    <citation type="submission" date="2015-07" db="EMBL/GenBank/DDBJ databases">
        <title>Genome analysis of myxobacterium Chondromyces crocatus Cm c5 reveals a high potential for natural compound synthesis and the genetic basis for the loss of fruiting body formation.</title>
        <authorList>
            <person name="Zaburannyi N."/>
            <person name="Bunk B."/>
            <person name="Maier J."/>
            <person name="Overmann J."/>
            <person name="Mueller R."/>
        </authorList>
    </citation>
    <scope>NUCLEOTIDE SEQUENCE [LARGE SCALE GENOMIC DNA]</scope>
    <source>
        <strain evidence="2 3">Cm c5</strain>
    </source>
</reference>
<dbReference type="Proteomes" id="UP000067626">
    <property type="component" value="Chromosome"/>
</dbReference>
<dbReference type="STRING" id="52.CMC5_068390"/>
<gene>
    <name evidence="2" type="ORF">CMC5_068390</name>
</gene>
<protein>
    <recommendedName>
        <fullName evidence="1">Tle cognate immunity protein 4 C-terminal domain-containing protein</fullName>
    </recommendedName>
</protein>
<feature type="domain" description="Tle cognate immunity protein 4 C-terminal" evidence="1">
    <location>
        <begin position="142"/>
        <end position="284"/>
    </location>
</feature>
<dbReference type="Pfam" id="PF18426">
    <property type="entry name" value="Tli4_C"/>
    <property type="match status" value="1"/>
</dbReference>
<dbReference type="EMBL" id="CP012159">
    <property type="protein sequence ID" value="AKT42612.1"/>
    <property type="molecule type" value="Genomic_DNA"/>
</dbReference>
<keyword evidence="3" id="KW-1185">Reference proteome</keyword>
<evidence type="ECO:0000313" key="3">
    <source>
        <dbReference type="Proteomes" id="UP000067626"/>
    </source>
</evidence>
<accession>A0A0K1EPP2</accession>
<name>A0A0K1EPP2_CHOCO</name>
<dbReference type="OrthoDB" id="9820208at2"/>
<proteinExistence type="predicted"/>
<dbReference type="InterPro" id="IPR041290">
    <property type="entry name" value="Tli4_C"/>
</dbReference>
<dbReference type="KEGG" id="ccro:CMC5_068390"/>
<sequence>MIVDPWKPFALGRFAVELPPSASLRGRQQALVQLPVAARPLAPGEDLAAIHQRLIDEKRVLPPPRGQPSVVHSARMLRGDLVSIIHFDDPDTPESIAMEAVLVTGGTAFTIRGGNTVSRAGALEDAAARIAAAIVPSSEPDPQVPGFAIDRAVVAMAMHWQESADAFFELGQGSTLSLESHSNADALPRPLLEKQALAIPRFASVGVIAFPIRSGPRMLADLPGEELILKHPAGGGLLQWEYIGQPRSSGYPHVSIRMELGEDAALDAALPLWDTLLTSFRRRREV</sequence>
<dbReference type="RefSeq" id="WP_050434210.1">
    <property type="nucleotide sequence ID" value="NZ_CP012159.1"/>
</dbReference>
<evidence type="ECO:0000313" key="2">
    <source>
        <dbReference type="EMBL" id="AKT42612.1"/>
    </source>
</evidence>